<feature type="transmembrane region" description="Helical" evidence="6">
    <location>
        <begin position="167"/>
        <end position="184"/>
    </location>
</feature>
<keyword evidence="4 6" id="KW-0472">Membrane</keyword>
<dbReference type="OrthoDB" id="9986881at2759"/>
<feature type="region of interest" description="Disordered" evidence="5">
    <location>
        <begin position="31"/>
        <end position="69"/>
    </location>
</feature>
<keyword evidence="3 6" id="KW-1133">Transmembrane helix</keyword>
<dbReference type="PANTHER" id="PTHR23502">
    <property type="entry name" value="MAJOR FACILITATOR SUPERFAMILY"/>
    <property type="match status" value="1"/>
</dbReference>
<keyword evidence="9" id="KW-1185">Reference proteome</keyword>
<accession>A0A5N6JZR0</accession>
<feature type="transmembrane region" description="Helical" evidence="6">
    <location>
        <begin position="372"/>
        <end position="395"/>
    </location>
</feature>
<feature type="domain" description="Major facilitator superfamily (MFS) profile" evidence="7">
    <location>
        <begin position="101"/>
        <end position="424"/>
    </location>
</feature>
<feature type="transmembrane region" description="Helical" evidence="6">
    <location>
        <begin position="136"/>
        <end position="155"/>
    </location>
</feature>
<evidence type="ECO:0000259" key="7">
    <source>
        <dbReference type="PROSITE" id="PS50850"/>
    </source>
</evidence>
<dbReference type="Pfam" id="PF07690">
    <property type="entry name" value="MFS_1"/>
    <property type="match status" value="1"/>
</dbReference>
<dbReference type="EMBL" id="VIGI01000010">
    <property type="protein sequence ID" value="KAB8294949.1"/>
    <property type="molecule type" value="Genomic_DNA"/>
</dbReference>
<dbReference type="InterPro" id="IPR011701">
    <property type="entry name" value="MFS"/>
</dbReference>
<dbReference type="AlphaFoldDB" id="A0A5N6JZR0"/>
<evidence type="ECO:0000256" key="2">
    <source>
        <dbReference type="ARBA" id="ARBA00022692"/>
    </source>
</evidence>
<comment type="caution">
    <text evidence="8">The sequence shown here is derived from an EMBL/GenBank/DDBJ whole genome shotgun (WGS) entry which is preliminary data.</text>
</comment>
<sequence>MEIQWNTSSRDLEKVERESWRMSNTSLQYHYEEPADFETPPQSSWSSRPNSRSNILPRPPRPQEKSSISNELQQDSILVDWNGVDDPAKPLNWSTLYKSWITFLMGMLALSASLGSSIISPAANTIAAYIDVGTEVSVLSVSLYILGFAVGPLCWAPISELWGRRWGMLPAMFCLGVFSIGTATSKNATALFLTRFFGGLFGSAPISIVSAALGDIWSPKARGTAVTFYAVAVVGGPTLGPLVGSALLVNSNMGWRWTEYLEAIWVFVTLMLNFFCLPEVYAPVLLKEKAVRLRRETGNNAYFHPHEAIKIDAKTMITQHLSRPILMLVTEPIVTCVAFYASFVYSLLYLTLEVFPIVFSENRGWSPVDSALPFLGLFIGVLLYLLRLISAINLVMPELSMQQVDDQSLKLVSLPWHSEVSYSP</sequence>
<evidence type="ECO:0000256" key="3">
    <source>
        <dbReference type="ARBA" id="ARBA00022989"/>
    </source>
</evidence>
<feature type="transmembrane region" description="Helical" evidence="6">
    <location>
        <begin position="325"/>
        <end position="352"/>
    </location>
</feature>
<evidence type="ECO:0000256" key="6">
    <source>
        <dbReference type="SAM" id="Phobius"/>
    </source>
</evidence>
<dbReference type="PROSITE" id="PS50850">
    <property type="entry name" value="MFS"/>
    <property type="match status" value="1"/>
</dbReference>
<evidence type="ECO:0000256" key="1">
    <source>
        <dbReference type="ARBA" id="ARBA00004141"/>
    </source>
</evidence>
<evidence type="ECO:0000256" key="4">
    <source>
        <dbReference type="ARBA" id="ARBA00023136"/>
    </source>
</evidence>
<evidence type="ECO:0000313" key="9">
    <source>
        <dbReference type="Proteomes" id="UP000326757"/>
    </source>
</evidence>
<protein>
    <recommendedName>
        <fullName evidence="7">Major facilitator superfamily (MFS) profile domain-containing protein</fullName>
    </recommendedName>
</protein>
<evidence type="ECO:0000313" key="8">
    <source>
        <dbReference type="EMBL" id="KAB8294949.1"/>
    </source>
</evidence>
<reference evidence="8 9" key="1">
    <citation type="submission" date="2019-06" db="EMBL/GenBank/DDBJ databases">
        <title>Genome Sequence of the Brown Rot Fungal Pathogen Monilinia laxa.</title>
        <authorList>
            <person name="De Miccolis Angelini R.M."/>
            <person name="Landi L."/>
            <person name="Abate D."/>
            <person name="Pollastro S."/>
            <person name="Romanazzi G."/>
            <person name="Faretra F."/>
        </authorList>
    </citation>
    <scope>NUCLEOTIDE SEQUENCE [LARGE SCALE GENOMIC DNA]</scope>
    <source>
        <strain evidence="8 9">Mlax316</strain>
    </source>
</reference>
<feature type="transmembrane region" description="Helical" evidence="6">
    <location>
        <begin position="196"/>
        <end position="214"/>
    </location>
</feature>
<dbReference type="SUPFAM" id="SSF103473">
    <property type="entry name" value="MFS general substrate transporter"/>
    <property type="match status" value="1"/>
</dbReference>
<dbReference type="Gene3D" id="1.20.1250.20">
    <property type="entry name" value="MFS general substrate transporter like domains"/>
    <property type="match status" value="1"/>
</dbReference>
<organism evidence="8 9">
    <name type="scientific">Monilinia laxa</name>
    <name type="common">Brown rot fungus</name>
    <name type="synonym">Sclerotinia laxa</name>
    <dbReference type="NCBI Taxonomy" id="61186"/>
    <lineage>
        <taxon>Eukaryota</taxon>
        <taxon>Fungi</taxon>
        <taxon>Dikarya</taxon>
        <taxon>Ascomycota</taxon>
        <taxon>Pezizomycotina</taxon>
        <taxon>Leotiomycetes</taxon>
        <taxon>Helotiales</taxon>
        <taxon>Sclerotiniaceae</taxon>
        <taxon>Monilinia</taxon>
    </lineage>
</organism>
<name>A0A5N6JZR0_MONLA</name>
<dbReference type="GO" id="GO:0005886">
    <property type="term" value="C:plasma membrane"/>
    <property type="evidence" value="ECO:0007669"/>
    <property type="project" value="TreeGrafter"/>
</dbReference>
<dbReference type="PANTHER" id="PTHR23502:SF49">
    <property type="entry name" value="MAJOR FACILITATOR SUPERFAMILY (MFS) PROFILE DOMAIN-CONTAINING PROTEIN"/>
    <property type="match status" value="1"/>
</dbReference>
<comment type="subcellular location">
    <subcellularLocation>
        <location evidence="1">Membrane</location>
        <topology evidence="1">Multi-pass membrane protein</topology>
    </subcellularLocation>
</comment>
<keyword evidence="2 6" id="KW-0812">Transmembrane</keyword>
<dbReference type="InterPro" id="IPR020846">
    <property type="entry name" value="MFS_dom"/>
</dbReference>
<gene>
    <name evidence="8" type="ORF">EYC80_006902</name>
</gene>
<feature type="transmembrane region" description="Helical" evidence="6">
    <location>
        <begin position="226"/>
        <end position="249"/>
    </location>
</feature>
<feature type="compositionally biased region" description="Low complexity" evidence="5">
    <location>
        <begin position="40"/>
        <end position="54"/>
    </location>
</feature>
<evidence type="ECO:0000256" key="5">
    <source>
        <dbReference type="SAM" id="MobiDB-lite"/>
    </source>
</evidence>
<dbReference type="GO" id="GO:0022857">
    <property type="term" value="F:transmembrane transporter activity"/>
    <property type="evidence" value="ECO:0007669"/>
    <property type="project" value="InterPro"/>
</dbReference>
<feature type="transmembrane region" description="Helical" evidence="6">
    <location>
        <begin position="100"/>
        <end position="130"/>
    </location>
</feature>
<dbReference type="InterPro" id="IPR036259">
    <property type="entry name" value="MFS_trans_sf"/>
</dbReference>
<dbReference type="Proteomes" id="UP000326757">
    <property type="component" value="Unassembled WGS sequence"/>
</dbReference>
<proteinExistence type="predicted"/>
<feature type="transmembrane region" description="Helical" evidence="6">
    <location>
        <begin position="264"/>
        <end position="286"/>
    </location>
</feature>